<organism evidence="4">
    <name type="scientific">Schistosoma japonicum</name>
    <name type="common">Blood fluke</name>
    <dbReference type="NCBI Taxonomy" id="6182"/>
    <lineage>
        <taxon>Eukaryota</taxon>
        <taxon>Metazoa</taxon>
        <taxon>Spiralia</taxon>
        <taxon>Lophotrochozoa</taxon>
        <taxon>Platyhelminthes</taxon>
        <taxon>Trematoda</taxon>
        <taxon>Digenea</taxon>
        <taxon>Strigeidida</taxon>
        <taxon>Schistosomatoidea</taxon>
        <taxon>Schistosomatidae</taxon>
        <taxon>Schistosoma</taxon>
    </lineage>
</organism>
<accession>Q5BSW8</accession>
<dbReference type="Pfam" id="PF04825">
    <property type="entry name" value="Rad21_Rec8_N"/>
    <property type="match status" value="1"/>
</dbReference>
<dbReference type="GO" id="GO:0006302">
    <property type="term" value="P:double-strand break repair"/>
    <property type="evidence" value="ECO:0007669"/>
    <property type="project" value="TreeGrafter"/>
</dbReference>
<dbReference type="PANTHER" id="PTHR12585:SF27">
    <property type="entry name" value="MEIOTIC RECOMBINATION PROTEIN REC8 HOMOLOG"/>
    <property type="match status" value="1"/>
</dbReference>
<reference evidence="4" key="2">
    <citation type="journal article" date="2006" name="PLoS Pathog.">
        <title>New perspectives on host-parasite interplay by comparative transcriptomic and proteomic analyses of Schistosoma japonicum.</title>
        <authorList>
            <person name="Liu F."/>
            <person name="Lu J."/>
            <person name="Hu W."/>
            <person name="Wang S.Y."/>
            <person name="Cui S.J."/>
            <person name="Chi M."/>
            <person name="Yan Q."/>
            <person name="Wang X.R."/>
            <person name="Song H.D."/>
            <person name="Xu X.N."/>
            <person name="Wang J.J."/>
            <person name="Zhang X.L."/>
            <person name="Zhang X."/>
            <person name="Wang Z.Q."/>
            <person name="Xue C.L."/>
            <person name="Brindley P.J."/>
            <person name="McManus D.P."/>
            <person name="Yang P.Y."/>
            <person name="Feng Z."/>
            <person name="Chen Z."/>
            <person name="Han Z.G."/>
        </authorList>
    </citation>
    <scope>NUCLEOTIDE SEQUENCE</scope>
</reference>
<dbReference type="GO" id="GO:0005634">
    <property type="term" value="C:nucleus"/>
    <property type="evidence" value="ECO:0007669"/>
    <property type="project" value="UniProtKB-SubCell"/>
</dbReference>
<name>Q5BSW8_SCHJA</name>
<dbReference type="InterPro" id="IPR006910">
    <property type="entry name" value="Rad21_Rec8_N"/>
</dbReference>
<dbReference type="GO" id="GO:0051177">
    <property type="term" value="P:meiotic sister chromatid cohesion"/>
    <property type="evidence" value="ECO:0007669"/>
    <property type="project" value="TreeGrafter"/>
</dbReference>
<keyword evidence="2" id="KW-0539">Nucleus</keyword>
<feature type="domain" description="Rad21/Rec8-like protein N-terminal" evidence="3">
    <location>
        <begin position="1"/>
        <end position="83"/>
    </location>
</feature>
<evidence type="ECO:0000313" key="4">
    <source>
        <dbReference type="EMBL" id="AAX30367.1"/>
    </source>
</evidence>
<dbReference type="GO" id="GO:0003682">
    <property type="term" value="F:chromatin binding"/>
    <property type="evidence" value="ECO:0007669"/>
    <property type="project" value="TreeGrafter"/>
</dbReference>
<sequence>MFYSVDLLSAHRGKFGIIWLAATRVRKQLSRKELNSINIVSACNEITAYILGKTQLRLSLYLASQLTFGVCIIYREKVIIMLRKLDMSYLFV</sequence>
<reference evidence="4" key="1">
    <citation type="submission" date="2005-01" db="EMBL/GenBank/DDBJ databases">
        <authorList>
            <person name="Han Z."/>
        </authorList>
    </citation>
    <scope>NUCLEOTIDE SEQUENCE</scope>
</reference>
<dbReference type="EMBL" id="AY915146">
    <property type="protein sequence ID" value="AAX30367.1"/>
    <property type="molecule type" value="mRNA"/>
</dbReference>
<dbReference type="AlphaFoldDB" id="Q5BSW8"/>
<dbReference type="InterPro" id="IPR039781">
    <property type="entry name" value="Rad21/Rec8-like"/>
</dbReference>
<dbReference type="GO" id="GO:0030893">
    <property type="term" value="C:meiotic cohesin complex"/>
    <property type="evidence" value="ECO:0007669"/>
    <property type="project" value="TreeGrafter"/>
</dbReference>
<evidence type="ECO:0000256" key="2">
    <source>
        <dbReference type="ARBA" id="ARBA00023242"/>
    </source>
</evidence>
<evidence type="ECO:0000256" key="1">
    <source>
        <dbReference type="ARBA" id="ARBA00004123"/>
    </source>
</evidence>
<dbReference type="PANTHER" id="PTHR12585">
    <property type="entry name" value="SCC1 / RAD21 FAMILY MEMBER"/>
    <property type="match status" value="1"/>
</dbReference>
<comment type="subcellular location">
    <subcellularLocation>
        <location evidence="1">Nucleus</location>
    </subcellularLocation>
</comment>
<evidence type="ECO:0000259" key="3">
    <source>
        <dbReference type="Pfam" id="PF04825"/>
    </source>
</evidence>
<proteinExistence type="evidence at transcript level"/>
<protein>
    <submittedName>
        <fullName evidence="4">SJCHGC03111 protein</fullName>
    </submittedName>
</protein>